<comment type="caution">
    <text evidence="1">The sequence shown here is derived from an EMBL/GenBank/DDBJ whole genome shotgun (WGS) entry which is preliminary data.</text>
</comment>
<dbReference type="NCBIfam" id="TIGR01509">
    <property type="entry name" value="HAD-SF-IA-v3"/>
    <property type="match status" value="1"/>
</dbReference>
<keyword evidence="1" id="KW-0378">Hydrolase</keyword>
<accession>A0ABV4KL38</accession>
<dbReference type="RefSeq" id="WP_029827040.1">
    <property type="nucleotide sequence ID" value="NZ_JBFRME010000075.1"/>
</dbReference>
<dbReference type="PANTHER" id="PTHR43611">
    <property type="entry name" value="ALPHA-D-GLUCOSE 1-PHOSPHATE PHOSPHATASE"/>
    <property type="match status" value="1"/>
</dbReference>
<dbReference type="EMBL" id="JBGOOL010000018">
    <property type="protein sequence ID" value="MEZ8053155.1"/>
    <property type="molecule type" value="Genomic_DNA"/>
</dbReference>
<dbReference type="InterPro" id="IPR006439">
    <property type="entry name" value="HAD-SF_hydro_IA"/>
</dbReference>
<protein>
    <submittedName>
        <fullName evidence="1">HAD family hydrolase</fullName>
    </submittedName>
</protein>
<dbReference type="Gene3D" id="1.10.150.240">
    <property type="entry name" value="Putative phosphatase, domain 2"/>
    <property type="match status" value="1"/>
</dbReference>
<dbReference type="SFLD" id="SFLDG01129">
    <property type="entry name" value="C1.5:_HAD__Beta-PGM__Phosphata"/>
    <property type="match status" value="1"/>
</dbReference>
<dbReference type="SUPFAM" id="SSF56784">
    <property type="entry name" value="HAD-like"/>
    <property type="match status" value="1"/>
</dbReference>
<proteinExistence type="predicted"/>
<gene>
    <name evidence="1" type="ORF">ACED57_08320</name>
</gene>
<keyword evidence="2" id="KW-1185">Reference proteome</keyword>
<dbReference type="CDD" id="cd02603">
    <property type="entry name" value="HAD_sEH-N_like"/>
    <property type="match status" value="1"/>
</dbReference>
<dbReference type="GO" id="GO:0016787">
    <property type="term" value="F:hydrolase activity"/>
    <property type="evidence" value="ECO:0007669"/>
    <property type="project" value="UniProtKB-KW"/>
</dbReference>
<organism evidence="1 2">
    <name type="scientific">Vibrio atlanticus</name>
    <dbReference type="NCBI Taxonomy" id="693153"/>
    <lineage>
        <taxon>Bacteria</taxon>
        <taxon>Pseudomonadati</taxon>
        <taxon>Pseudomonadota</taxon>
        <taxon>Gammaproteobacteria</taxon>
        <taxon>Vibrionales</taxon>
        <taxon>Vibrionaceae</taxon>
        <taxon>Vibrio</taxon>
    </lineage>
</organism>
<name>A0ABV4KL38_9VIBR</name>
<reference evidence="1 2" key="1">
    <citation type="submission" date="2024-06" db="EMBL/GenBank/DDBJ databases">
        <authorList>
            <person name="Steensen K."/>
            <person name="Seneca J."/>
            <person name="Bartlau N."/>
            <person name="Yu A.X."/>
            <person name="Polz M.F."/>
        </authorList>
    </citation>
    <scope>NUCLEOTIDE SEQUENCE [LARGE SCALE GENOMIC DNA]</scope>
    <source>
        <strain evidence="1 2">1F9</strain>
    </source>
</reference>
<dbReference type="SFLD" id="SFLDS00003">
    <property type="entry name" value="Haloacid_Dehalogenase"/>
    <property type="match status" value="1"/>
</dbReference>
<dbReference type="Proteomes" id="UP001569175">
    <property type="component" value="Unassembled WGS sequence"/>
</dbReference>
<dbReference type="PANTHER" id="PTHR43611:SF3">
    <property type="entry name" value="FLAVIN MONONUCLEOTIDE HYDROLASE 1, CHLOROPLATIC"/>
    <property type="match status" value="1"/>
</dbReference>
<sequence length="205" mass="23333">MAQPKVRNIVFDVGNVIVRWDPLEITRLTFVESEDHQQLAKATFQSQTWIDLNKGLISETEAKTQYQQILGFSEQECEELFYYVKQTQRLIVGSIALIQRIKSAGYGVYALTDNVHEIVAYLKSTYSFWPLFDGAIVSAEVGMLKPQPEIYHLLLNKYELIASETVFIDDMLYNVEGAKSVGMHAIQFEDIGQCEKDLISLGLNI</sequence>
<dbReference type="InterPro" id="IPR023214">
    <property type="entry name" value="HAD_sf"/>
</dbReference>
<evidence type="ECO:0000313" key="1">
    <source>
        <dbReference type="EMBL" id="MEZ8053155.1"/>
    </source>
</evidence>
<dbReference type="Gene3D" id="3.40.50.1000">
    <property type="entry name" value="HAD superfamily/HAD-like"/>
    <property type="match status" value="1"/>
</dbReference>
<dbReference type="InterPro" id="IPR036412">
    <property type="entry name" value="HAD-like_sf"/>
</dbReference>
<evidence type="ECO:0000313" key="2">
    <source>
        <dbReference type="Proteomes" id="UP001569175"/>
    </source>
</evidence>
<dbReference type="InterPro" id="IPR023198">
    <property type="entry name" value="PGP-like_dom2"/>
</dbReference>
<dbReference type="Pfam" id="PF00702">
    <property type="entry name" value="Hydrolase"/>
    <property type="match status" value="1"/>
</dbReference>